<name>A0A211ZV93_9PROT</name>
<evidence type="ECO:0000256" key="1">
    <source>
        <dbReference type="ARBA" id="ARBA00005417"/>
    </source>
</evidence>
<dbReference type="PROSITE" id="PS50893">
    <property type="entry name" value="ABC_TRANSPORTER_2"/>
    <property type="match status" value="1"/>
</dbReference>
<dbReference type="GO" id="GO:0016887">
    <property type="term" value="F:ATP hydrolysis activity"/>
    <property type="evidence" value="ECO:0007669"/>
    <property type="project" value="InterPro"/>
</dbReference>
<dbReference type="OrthoDB" id="9802264at2"/>
<evidence type="ECO:0000313" key="6">
    <source>
        <dbReference type="EMBL" id="OWJ69185.1"/>
    </source>
</evidence>
<dbReference type="Proteomes" id="UP000196655">
    <property type="component" value="Unassembled WGS sequence"/>
</dbReference>
<proteinExistence type="inferred from homology"/>
<accession>A0A211ZV93</accession>
<gene>
    <name evidence="6" type="ORF">BWR60_01240</name>
</gene>
<dbReference type="InterPro" id="IPR050166">
    <property type="entry name" value="ABC_transporter_ATP-bind"/>
</dbReference>
<dbReference type="AlphaFoldDB" id="A0A211ZV93"/>
<dbReference type="PROSITE" id="PS00211">
    <property type="entry name" value="ABC_TRANSPORTER_1"/>
    <property type="match status" value="1"/>
</dbReference>
<keyword evidence="4" id="KW-0067">ATP-binding</keyword>
<evidence type="ECO:0000256" key="2">
    <source>
        <dbReference type="ARBA" id="ARBA00022448"/>
    </source>
</evidence>
<protein>
    <recommendedName>
        <fullName evidence="5">ABC transporter domain-containing protein</fullName>
    </recommendedName>
</protein>
<dbReference type="InterPro" id="IPR027417">
    <property type="entry name" value="P-loop_NTPase"/>
</dbReference>
<keyword evidence="7" id="KW-1185">Reference proteome</keyword>
<dbReference type="PANTHER" id="PTHR42788">
    <property type="entry name" value="TAURINE IMPORT ATP-BINDING PROTEIN-RELATED"/>
    <property type="match status" value="1"/>
</dbReference>
<dbReference type="PANTHER" id="PTHR42788:SF13">
    <property type="entry name" value="ALIPHATIC SULFONATES IMPORT ATP-BINDING PROTEIN SSUB"/>
    <property type="match status" value="1"/>
</dbReference>
<dbReference type="Gene3D" id="3.40.50.300">
    <property type="entry name" value="P-loop containing nucleotide triphosphate hydrolases"/>
    <property type="match status" value="1"/>
</dbReference>
<evidence type="ECO:0000259" key="5">
    <source>
        <dbReference type="PROSITE" id="PS50893"/>
    </source>
</evidence>
<keyword evidence="3" id="KW-0547">Nucleotide-binding</keyword>
<dbReference type="InterPro" id="IPR003593">
    <property type="entry name" value="AAA+_ATPase"/>
</dbReference>
<reference evidence="7" key="1">
    <citation type="submission" date="2017-05" db="EMBL/GenBank/DDBJ databases">
        <authorList>
            <person name="Macchi M."/>
            <person name="Festa S."/>
            <person name="Coppotelli B.M."/>
            <person name="Morelli I.S."/>
        </authorList>
    </citation>
    <scope>NUCLEOTIDE SEQUENCE [LARGE SCALE GENOMIC DNA]</scope>
    <source>
        <strain evidence="7">I</strain>
    </source>
</reference>
<dbReference type="EMBL" id="NHON01000001">
    <property type="protein sequence ID" value="OWJ69185.1"/>
    <property type="molecule type" value="Genomic_DNA"/>
</dbReference>
<organism evidence="6 7">
    <name type="scientific">Inquilinus limosus</name>
    <dbReference type="NCBI Taxonomy" id="171674"/>
    <lineage>
        <taxon>Bacteria</taxon>
        <taxon>Pseudomonadati</taxon>
        <taxon>Pseudomonadota</taxon>
        <taxon>Alphaproteobacteria</taxon>
        <taxon>Rhodospirillales</taxon>
        <taxon>Rhodospirillaceae</taxon>
        <taxon>Inquilinus</taxon>
    </lineage>
</organism>
<dbReference type="Pfam" id="PF00005">
    <property type="entry name" value="ABC_tran"/>
    <property type="match status" value="1"/>
</dbReference>
<dbReference type="InterPro" id="IPR017871">
    <property type="entry name" value="ABC_transporter-like_CS"/>
</dbReference>
<dbReference type="SUPFAM" id="SSF52540">
    <property type="entry name" value="P-loop containing nucleoside triphosphate hydrolases"/>
    <property type="match status" value="1"/>
</dbReference>
<comment type="caution">
    <text evidence="6">The sequence shown here is derived from an EMBL/GenBank/DDBJ whole genome shotgun (WGS) entry which is preliminary data.</text>
</comment>
<dbReference type="SMART" id="SM00382">
    <property type="entry name" value="AAA"/>
    <property type="match status" value="1"/>
</dbReference>
<sequence length="257" mass="27855">MVEIAIRFSDVTRIFPRPVRRPAVLGLQFAVERGDYVCILGRTGCGKSTTVNLLLGLDRPTSGKITVFGHDPARDFRALRGRIGCVFQSDRLLPWRTAVGNVRVPLEIIGPRGPEAPSAEECLAKVGLAGYEDAFPHELSGGMRQRVALARALVSDPDILVADEAFGHLDEVTAHTLRAAFKEIARETGKTVLQITHSIDEALALANRILVFGRPGHVAADFDVVDFAGAGGRSRLREAIRARIEDAETAEVRGMAI</sequence>
<dbReference type="RefSeq" id="WP_088149175.1">
    <property type="nucleotide sequence ID" value="NZ_NHON01000001.1"/>
</dbReference>
<dbReference type="InterPro" id="IPR003439">
    <property type="entry name" value="ABC_transporter-like_ATP-bd"/>
</dbReference>
<evidence type="ECO:0000256" key="3">
    <source>
        <dbReference type="ARBA" id="ARBA00022741"/>
    </source>
</evidence>
<evidence type="ECO:0000313" key="7">
    <source>
        <dbReference type="Proteomes" id="UP000196655"/>
    </source>
</evidence>
<feature type="domain" description="ABC transporter" evidence="5">
    <location>
        <begin position="6"/>
        <end position="239"/>
    </location>
</feature>
<keyword evidence="2" id="KW-0813">Transport</keyword>
<evidence type="ECO:0000256" key="4">
    <source>
        <dbReference type="ARBA" id="ARBA00022840"/>
    </source>
</evidence>
<dbReference type="GO" id="GO:0005524">
    <property type="term" value="F:ATP binding"/>
    <property type="evidence" value="ECO:0007669"/>
    <property type="project" value="UniProtKB-KW"/>
</dbReference>
<comment type="similarity">
    <text evidence="1">Belongs to the ABC transporter superfamily.</text>
</comment>